<dbReference type="CDD" id="cd13970">
    <property type="entry name" value="ABC1_ADCK3"/>
    <property type="match status" value="1"/>
</dbReference>
<evidence type="ECO:0000256" key="4">
    <source>
        <dbReference type="ARBA" id="ARBA00022840"/>
    </source>
</evidence>
<dbReference type="GO" id="GO:0016301">
    <property type="term" value="F:kinase activity"/>
    <property type="evidence" value="ECO:0007669"/>
    <property type="project" value="UniProtKB-KW"/>
</dbReference>
<keyword evidence="6" id="KW-0418">Kinase</keyword>
<dbReference type="InterPro" id="IPR004147">
    <property type="entry name" value="ABC1_dom"/>
</dbReference>
<feature type="domain" description="ABC1 atypical kinase-like" evidence="5">
    <location>
        <begin position="93"/>
        <end position="338"/>
    </location>
</feature>
<evidence type="ECO:0000256" key="3">
    <source>
        <dbReference type="ARBA" id="ARBA00022741"/>
    </source>
</evidence>
<dbReference type="PANTHER" id="PTHR43851">
    <property type="match status" value="1"/>
</dbReference>
<protein>
    <submittedName>
        <fullName evidence="6">Unusual protein kinase regulating ubiquinone biosynthesis (AarF/ABC1/UbiB family)</fullName>
    </submittedName>
</protein>
<keyword evidence="6" id="KW-0830">Ubiquinone</keyword>
<dbReference type="InterPro" id="IPR051409">
    <property type="entry name" value="Atypical_kinase_ADCK"/>
</dbReference>
<keyword evidence="4" id="KW-0067">ATP-binding</keyword>
<accession>A0ABT1IQR3</accession>
<dbReference type="InterPro" id="IPR034646">
    <property type="entry name" value="ADCK3_dom"/>
</dbReference>
<dbReference type="PANTHER" id="PTHR43851:SF3">
    <property type="entry name" value="COENZYME Q8"/>
    <property type="match status" value="1"/>
</dbReference>
<evidence type="ECO:0000256" key="1">
    <source>
        <dbReference type="ARBA" id="ARBA00009670"/>
    </source>
</evidence>
<evidence type="ECO:0000313" key="6">
    <source>
        <dbReference type="EMBL" id="MCP2307478.1"/>
    </source>
</evidence>
<keyword evidence="7" id="KW-1185">Reference proteome</keyword>
<keyword evidence="2" id="KW-0808">Transferase</keyword>
<name>A0ABT1IQR3_9ACTN</name>
<dbReference type="RefSeq" id="WP_253793476.1">
    <property type="nucleotide sequence ID" value="NZ_BAAAUB010000057.1"/>
</dbReference>
<comment type="caution">
    <text evidence="6">The sequence shown here is derived from an EMBL/GenBank/DDBJ whole genome shotgun (WGS) entry which is preliminary data.</text>
</comment>
<gene>
    <name evidence="6" type="ORF">FHR36_000570</name>
</gene>
<organism evidence="6 7">
    <name type="scientific">Kitasatospora paracochleata</name>
    <dbReference type="NCBI Taxonomy" id="58354"/>
    <lineage>
        <taxon>Bacteria</taxon>
        <taxon>Bacillati</taxon>
        <taxon>Actinomycetota</taxon>
        <taxon>Actinomycetes</taxon>
        <taxon>Kitasatosporales</taxon>
        <taxon>Streptomycetaceae</taxon>
        <taxon>Kitasatospora</taxon>
    </lineage>
</organism>
<keyword evidence="3" id="KW-0547">Nucleotide-binding</keyword>
<sequence>MSDLPRKAVTRTARLAALPLGIAGRATLGLGKRIGGRSAEVVTAELQQATADQLFKVLGELKGGAMKFGQALSVFEAALPEEVAGPYRAALTKLQDAAPPMPAATVHAVLSQRLGADWRKRFVAFEERPSAAASIGQVHRAVWHDGRRVAVKVQYPGAGDALLSDLGQLSRVAWLLGPLIPGLDVKPLIAELRARVAEELDYALEAEAQRRHAEEFADDPDIRVPGVVAQADQVLITEWMDGVPLAEVIARGSREERDRAGQLLARFLFAGPARTGLLHADPHPGNFRLLKDDGPAEGWRLGVMDFGTVDRLPGGLPAPIGDSLRMALAGDAAGVLEMLREEGFVKPSIELDPDAVLDYLLPIIEPATVETFHFTRSWMRAQAARIADPRSPAYDLGKQLNLPPSYLLIHRVTLSTIGVLCQLGAQAPFRAEMLEWLPGFAEEVAPAE</sequence>
<evidence type="ECO:0000256" key="2">
    <source>
        <dbReference type="ARBA" id="ARBA00022679"/>
    </source>
</evidence>
<dbReference type="Proteomes" id="UP001206483">
    <property type="component" value="Unassembled WGS sequence"/>
</dbReference>
<proteinExistence type="inferred from homology"/>
<reference evidence="6 7" key="1">
    <citation type="submission" date="2022-06" db="EMBL/GenBank/DDBJ databases">
        <title>Sequencing the genomes of 1000 actinobacteria strains.</title>
        <authorList>
            <person name="Klenk H.-P."/>
        </authorList>
    </citation>
    <scope>NUCLEOTIDE SEQUENCE [LARGE SCALE GENOMIC DNA]</scope>
    <source>
        <strain evidence="6 7">DSM 41656</strain>
    </source>
</reference>
<dbReference type="SUPFAM" id="SSF56112">
    <property type="entry name" value="Protein kinase-like (PK-like)"/>
    <property type="match status" value="1"/>
</dbReference>
<dbReference type="InterPro" id="IPR011009">
    <property type="entry name" value="Kinase-like_dom_sf"/>
</dbReference>
<comment type="similarity">
    <text evidence="1">Belongs to the protein kinase superfamily. ADCK protein kinase family.</text>
</comment>
<evidence type="ECO:0000313" key="7">
    <source>
        <dbReference type="Proteomes" id="UP001206483"/>
    </source>
</evidence>
<dbReference type="EMBL" id="JAMZDX010000001">
    <property type="protein sequence ID" value="MCP2307478.1"/>
    <property type="molecule type" value="Genomic_DNA"/>
</dbReference>
<dbReference type="Pfam" id="PF03109">
    <property type="entry name" value="ABC1"/>
    <property type="match status" value="1"/>
</dbReference>
<evidence type="ECO:0000259" key="5">
    <source>
        <dbReference type="Pfam" id="PF03109"/>
    </source>
</evidence>